<name>A0A948TKW5_9BACT</name>
<evidence type="ECO:0000256" key="1">
    <source>
        <dbReference type="PIRSR" id="PIRSR640255-1"/>
    </source>
</evidence>
<dbReference type="InterPro" id="IPR001604">
    <property type="entry name" value="Endo_G_ENPP1-like_dom"/>
</dbReference>
<dbReference type="PANTHER" id="PTHR13966:SF5">
    <property type="entry name" value="ENDONUCLEASE G, MITOCHONDRIAL"/>
    <property type="match status" value="1"/>
</dbReference>
<feature type="domain" description="ENPP1-3/EXOG-like endonuclease/phosphodiesterase" evidence="3">
    <location>
        <begin position="545"/>
        <end position="752"/>
    </location>
</feature>
<evidence type="ECO:0000256" key="2">
    <source>
        <dbReference type="PIRSR" id="PIRSR640255-2"/>
    </source>
</evidence>
<dbReference type="Gene3D" id="3.40.570.10">
    <property type="entry name" value="Extracellular Endonuclease, subunit A"/>
    <property type="match status" value="1"/>
</dbReference>
<keyword evidence="5" id="KW-0540">Nuclease</keyword>
<evidence type="ECO:0000313" key="5">
    <source>
        <dbReference type="EMBL" id="MBU3855231.1"/>
    </source>
</evidence>
<accession>A0A948TKW5</accession>
<dbReference type="InterPro" id="IPR044929">
    <property type="entry name" value="DNA/RNA_non-sp_Endonuclease_sf"/>
</dbReference>
<sequence length="769" mass="83927">MKLSVNPEVDPLRGSETKTYIDPEYKVHWGGQEQMSLGIVDGSELTEIIESETVDGDGSPTITFTFTLPAGLVSQNTVIGGIYPSSAAVSDSYDGFQIELPGTQNATADSYDPAAYLLAPRPSSIEEIQQQDGSYTWNASFRRATALNELTLNGIDEGIHSVEISSPGISLAGSRELDLLTGFSGEMIRSLDAITVSYASPIPASESCHIWFTSWQAEIPAGGTLTIKVTTDNYVWTRTVTARDGGINFYEGRLNKLAVDMSGAEKTKIDRLPGEYLIGATARKGGEWILMTSKCAGKYFEPLESGVSVPYESLAGSEFDAVAGIENCVWTIATYGDWYSLECNGKYFQINGEKNVSADSSPSELSISINADGSATIIRSDKPDYRLEYNASSPRFTTYKESSNQIPVYLIPWNQAITPSIIFETNSRTVAANAPSVVFNYRTYNVEGQISAAATSDPNGIVKSLSASDGRLQVYLNANGDDIRKQATIALSSSSGVSATATIIQLGISESAGGADGQPGWLELPKYLGTEEYLDTFFDGGDRNYTYYYTTEWYSSMWTAYPLYAGTIGNLDRPDWKKNPDIPEDDQINVWDGSYGGIYSRGHQIPNGDRNGNSTMQQQTFYATNSVPQIQNGFNGTIWANLENAIRGLVSGSDTLYVVTGPAYKTVGNDEPIEYITPNKDFRKVPLPKYFWKAVLKVKRSSAGTVTDASAIGFWFEHKSYSDSKAYPDHAVSVDEIESMTGFDLFVSLPDGLEADAEKNSDWPAFRNF</sequence>
<dbReference type="GO" id="GO:0016787">
    <property type="term" value="F:hydrolase activity"/>
    <property type="evidence" value="ECO:0007669"/>
    <property type="project" value="InterPro"/>
</dbReference>
<organism evidence="5 6">
    <name type="scientific">Candidatus Phocaeicola excrementipullorum</name>
    <dbReference type="NCBI Taxonomy" id="2838731"/>
    <lineage>
        <taxon>Bacteria</taxon>
        <taxon>Pseudomonadati</taxon>
        <taxon>Bacteroidota</taxon>
        <taxon>Bacteroidia</taxon>
        <taxon>Bacteroidales</taxon>
        <taxon>Bacteroidaceae</taxon>
        <taxon>Phocaeicola</taxon>
    </lineage>
</organism>
<dbReference type="GO" id="GO:0003676">
    <property type="term" value="F:nucleic acid binding"/>
    <property type="evidence" value="ECO:0007669"/>
    <property type="project" value="InterPro"/>
</dbReference>
<dbReference type="SUPFAM" id="SSF54060">
    <property type="entry name" value="His-Me finger endonucleases"/>
    <property type="match status" value="1"/>
</dbReference>
<protein>
    <submittedName>
        <fullName evidence="5">DNA/RNA non-specific endonuclease</fullName>
    </submittedName>
</protein>
<dbReference type="Pfam" id="PF01223">
    <property type="entry name" value="Endonuclease_NS"/>
    <property type="match status" value="1"/>
</dbReference>
<keyword evidence="5" id="KW-0378">Hydrolase</keyword>
<dbReference type="AlphaFoldDB" id="A0A948TKW5"/>
<reference evidence="5" key="1">
    <citation type="journal article" date="2021" name="PeerJ">
        <title>Extensive microbial diversity within the chicken gut microbiome revealed by metagenomics and culture.</title>
        <authorList>
            <person name="Gilroy R."/>
            <person name="Ravi A."/>
            <person name="Getino M."/>
            <person name="Pursley I."/>
            <person name="Horton D.L."/>
            <person name="Alikhan N.F."/>
            <person name="Baker D."/>
            <person name="Gharbi K."/>
            <person name="Hall N."/>
            <person name="Watson M."/>
            <person name="Adriaenssens E.M."/>
            <person name="Foster-Nyarko E."/>
            <person name="Jarju S."/>
            <person name="Secka A."/>
            <person name="Antonio M."/>
            <person name="Oren A."/>
            <person name="Chaudhuri R.R."/>
            <person name="La Ragione R."/>
            <person name="Hildebrand F."/>
            <person name="Pallen M.J."/>
        </authorList>
    </citation>
    <scope>NUCLEOTIDE SEQUENCE</scope>
    <source>
        <strain evidence="5">8470</strain>
    </source>
</reference>
<feature type="domain" description="DNA/RNA non-specific endonuclease/pyrophosphatase/phosphodiesterase" evidence="4">
    <location>
        <begin position="544"/>
        <end position="752"/>
    </location>
</feature>
<gene>
    <name evidence="5" type="ORF">H9928_01485</name>
</gene>
<dbReference type="GO" id="GO:0046872">
    <property type="term" value="F:metal ion binding"/>
    <property type="evidence" value="ECO:0007669"/>
    <property type="project" value="UniProtKB-KW"/>
</dbReference>
<evidence type="ECO:0000259" key="3">
    <source>
        <dbReference type="SMART" id="SM00477"/>
    </source>
</evidence>
<evidence type="ECO:0000259" key="4">
    <source>
        <dbReference type="SMART" id="SM00892"/>
    </source>
</evidence>
<dbReference type="InterPro" id="IPR040255">
    <property type="entry name" value="Non-specific_endonuclease"/>
</dbReference>
<dbReference type="SMART" id="SM00892">
    <property type="entry name" value="Endonuclease_NS"/>
    <property type="match status" value="1"/>
</dbReference>
<dbReference type="EMBL" id="JAHLFJ010000015">
    <property type="protein sequence ID" value="MBU3855231.1"/>
    <property type="molecule type" value="Genomic_DNA"/>
</dbReference>
<comment type="caution">
    <text evidence="5">The sequence shown here is derived from an EMBL/GenBank/DDBJ whole genome shotgun (WGS) entry which is preliminary data.</text>
</comment>
<feature type="active site" description="Proton acceptor" evidence="1">
    <location>
        <position position="603"/>
    </location>
</feature>
<dbReference type="InterPro" id="IPR044925">
    <property type="entry name" value="His-Me_finger_sf"/>
</dbReference>
<feature type="binding site" evidence="2">
    <location>
        <position position="635"/>
    </location>
    <ligand>
        <name>Mg(2+)</name>
        <dbReference type="ChEBI" id="CHEBI:18420"/>
        <note>catalytic</note>
    </ligand>
</feature>
<proteinExistence type="predicted"/>
<keyword evidence="5" id="KW-0255">Endonuclease</keyword>
<dbReference type="SMART" id="SM00477">
    <property type="entry name" value="NUC"/>
    <property type="match status" value="1"/>
</dbReference>
<dbReference type="GO" id="GO:0004519">
    <property type="term" value="F:endonuclease activity"/>
    <property type="evidence" value="ECO:0007669"/>
    <property type="project" value="UniProtKB-KW"/>
</dbReference>
<reference evidence="5" key="2">
    <citation type="submission" date="2021-04" db="EMBL/GenBank/DDBJ databases">
        <authorList>
            <person name="Gilroy R."/>
        </authorList>
    </citation>
    <scope>NUCLEOTIDE SEQUENCE</scope>
    <source>
        <strain evidence="5">8470</strain>
    </source>
</reference>
<dbReference type="InterPro" id="IPR020821">
    <property type="entry name" value="ENPP1-3/EXOG-like_nuc-like"/>
</dbReference>
<evidence type="ECO:0000313" key="6">
    <source>
        <dbReference type="Proteomes" id="UP000784286"/>
    </source>
</evidence>
<keyword evidence="2" id="KW-0479">Metal-binding</keyword>
<dbReference type="PANTHER" id="PTHR13966">
    <property type="entry name" value="ENDONUCLEASE RELATED"/>
    <property type="match status" value="1"/>
</dbReference>
<dbReference type="Proteomes" id="UP000784286">
    <property type="component" value="Unassembled WGS sequence"/>
</dbReference>